<proteinExistence type="predicted"/>
<reference evidence="1 2" key="1">
    <citation type="submission" date="2016-06" db="EMBL/GenBank/DDBJ databases">
        <title>Genome sequencing of Cryobacterium arcticum PAMC 27867.</title>
        <authorList>
            <person name="Lee J."/>
            <person name="Kim O.-S."/>
        </authorList>
    </citation>
    <scope>NUCLEOTIDE SEQUENCE [LARGE SCALE GENOMIC DNA]</scope>
    <source>
        <strain evidence="1 2">PAMC 27867</strain>
    </source>
</reference>
<protein>
    <submittedName>
        <fullName evidence="1">Uncharacterized protein</fullName>
    </submittedName>
</protein>
<dbReference type="Proteomes" id="UP000092582">
    <property type="component" value="Chromosome 1"/>
</dbReference>
<keyword evidence="2" id="KW-1185">Reference proteome</keyword>
<name>A0A1B1BKI8_9MICO</name>
<sequence length="209" mass="22983">MPETGDTMTSNAAFKKRVRELSAQQDIPYAEARSRLLSAKTSTSDAARTHGKNRAADAAMTMYAQLIGTALIGRAREMQRADDALERAERAWVETQERKGLRVVSGGQTGTYDEDGKAPWTVRDWRTHETLATGVSSYDDVTWADNWIDISAADVALNGVDLDPATKVVDELPADTPPQVRSFIGGLVAAMEYEDWSLEFAEWVGENRG</sequence>
<gene>
    <name evidence="1" type="ORF">PA27867_2074</name>
</gene>
<evidence type="ECO:0000313" key="2">
    <source>
        <dbReference type="Proteomes" id="UP000092582"/>
    </source>
</evidence>
<evidence type="ECO:0000313" key="1">
    <source>
        <dbReference type="EMBL" id="ANP73026.1"/>
    </source>
</evidence>
<dbReference type="AlphaFoldDB" id="A0A1B1BKI8"/>
<dbReference type="KEGG" id="cart:PA27867_2074"/>
<accession>A0A1B1BKI8</accession>
<dbReference type="EMBL" id="CP016282">
    <property type="protein sequence ID" value="ANP73026.1"/>
    <property type="molecule type" value="Genomic_DNA"/>
</dbReference>
<organism evidence="1 2">
    <name type="scientific">Cryobacterium arcticum</name>
    <dbReference type="NCBI Taxonomy" id="670052"/>
    <lineage>
        <taxon>Bacteria</taxon>
        <taxon>Bacillati</taxon>
        <taxon>Actinomycetota</taxon>
        <taxon>Actinomycetes</taxon>
        <taxon>Micrococcales</taxon>
        <taxon>Microbacteriaceae</taxon>
        <taxon>Cryobacterium</taxon>
    </lineage>
</organism>